<comment type="caution">
    <text evidence="2">The sequence shown here is derived from an EMBL/GenBank/DDBJ whole genome shotgun (WGS) entry which is preliminary data.</text>
</comment>
<accession>A0ABN9MBD0</accession>
<evidence type="ECO:0008006" key="4">
    <source>
        <dbReference type="Google" id="ProtNLM"/>
    </source>
</evidence>
<gene>
    <name evidence="2" type="ORF">RIMI_LOCUS18895338</name>
</gene>
<evidence type="ECO:0000313" key="3">
    <source>
        <dbReference type="Proteomes" id="UP001176940"/>
    </source>
</evidence>
<sequence>MHLSHTYVNTTSGEEEMGGRHCMHSLPEARASYHDPPRHVLGPGCSMEERNPQVFLQPSEVKFVLGPAPTYRRLPLRGESFCRHHRDCQGHVCAGEREHLPPHNNNNECKEQWGSHKCAYENINGLVPSGSIALRRGNANRSLKLSTEGLPYSSCSHRRTAMLHYENLPPLPPVWECQSLQHDDDEEEEDEEDDSTDAMTPSLNGYHDDPVQNYINSENCQPLRSCPPNVFNFDFRRPRTEQRQLNYIQVELEGKNEGKGRQIPQITCTPAPNHPPRRADSYAVIDLKKTAAMSSLQRAMPRDDGTSRKTRHNSTDLPL</sequence>
<feature type="compositionally biased region" description="Acidic residues" evidence="1">
    <location>
        <begin position="183"/>
        <end position="196"/>
    </location>
</feature>
<feature type="region of interest" description="Disordered" evidence="1">
    <location>
        <begin position="1"/>
        <end position="20"/>
    </location>
</feature>
<protein>
    <recommendedName>
        <fullName evidence="4">Fibroblast growth factor receptor substrate 3</fullName>
    </recommendedName>
</protein>
<keyword evidence="3" id="KW-1185">Reference proteome</keyword>
<feature type="region of interest" description="Disordered" evidence="1">
    <location>
        <begin position="174"/>
        <end position="208"/>
    </location>
</feature>
<feature type="region of interest" description="Disordered" evidence="1">
    <location>
        <begin position="294"/>
        <end position="319"/>
    </location>
</feature>
<dbReference type="Proteomes" id="UP001176940">
    <property type="component" value="Unassembled WGS sequence"/>
</dbReference>
<reference evidence="2" key="1">
    <citation type="submission" date="2023-07" db="EMBL/GenBank/DDBJ databases">
        <authorList>
            <person name="Stuckert A."/>
        </authorList>
    </citation>
    <scope>NUCLEOTIDE SEQUENCE</scope>
</reference>
<proteinExistence type="predicted"/>
<dbReference type="EMBL" id="CAUEEQ010058868">
    <property type="protein sequence ID" value="CAJ0963971.1"/>
    <property type="molecule type" value="Genomic_DNA"/>
</dbReference>
<name>A0ABN9MBD0_9NEOB</name>
<feature type="compositionally biased region" description="Polar residues" evidence="1">
    <location>
        <begin position="1"/>
        <end position="12"/>
    </location>
</feature>
<evidence type="ECO:0000313" key="2">
    <source>
        <dbReference type="EMBL" id="CAJ0963971.1"/>
    </source>
</evidence>
<evidence type="ECO:0000256" key="1">
    <source>
        <dbReference type="SAM" id="MobiDB-lite"/>
    </source>
</evidence>
<organism evidence="2 3">
    <name type="scientific">Ranitomeya imitator</name>
    <name type="common">mimic poison frog</name>
    <dbReference type="NCBI Taxonomy" id="111125"/>
    <lineage>
        <taxon>Eukaryota</taxon>
        <taxon>Metazoa</taxon>
        <taxon>Chordata</taxon>
        <taxon>Craniata</taxon>
        <taxon>Vertebrata</taxon>
        <taxon>Euteleostomi</taxon>
        <taxon>Amphibia</taxon>
        <taxon>Batrachia</taxon>
        <taxon>Anura</taxon>
        <taxon>Neobatrachia</taxon>
        <taxon>Hyloidea</taxon>
        <taxon>Dendrobatidae</taxon>
        <taxon>Dendrobatinae</taxon>
        <taxon>Ranitomeya</taxon>
    </lineage>
</organism>